<dbReference type="PANTHER" id="PTHR12700">
    <property type="entry name" value="ATP SYNTHASE SUBUNIT D, MITOCHONDRIAL"/>
    <property type="match status" value="1"/>
</dbReference>
<evidence type="ECO:0000256" key="4">
    <source>
        <dbReference type="ARBA" id="ARBA00022547"/>
    </source>
</evidence>
<keyword evidence="7" id="KW-0406">Ion transport</keyword>
<organism evidence="10">
    <name type="scientific">Capitella teleta</name>
    <name type="common">Polychaete worm</name>
    <dbReference type="NCBI Taxonomy" id="283909"/>
    <lineage>
        <taxon>Eukaryota</taxon>
        <taxon>Metazoa</taxon>
        <taxon>Spiralia</taxon>
        <taxon>Lophotrochozoa</taxon>
        <taxon>Annelida</taxon>
        <taxon>Polychaeta</taxon>
        <taxon>Sedentaria</taxon>
        <taxon>Scolecida</taxon>
        <taxon>Capitellidae</taxon>
        <taxon>Capitella</taxon>
    </lineage>
</organism>
<dbReference type="InterPro" id="IPR008689">
    <property type="entry name" value="ATP_synth_F0_dsu_mt"/>
</dbReference>
<evidence type="ECO:0000256" key="7">
    <source>
        <dbReference type="ARBA" id="ARBA00023065"/>
    </source>
</evidence>
<dbReference type="Gene3D" id="6.10.280.70">
    <property type="match status" value="1"/>
</dbReference>
<dbReference type="EMBL" id="KB312170">
    <property type="protein sequence ID" value="ELT87781.1"/>
    <property type="molecule type" value="Genomic_DNA"/>
</dbReference>
<keyword evidence="8" id="KW-0496">Mitochondrion</keyword>
<accession>R7T4M3</accession>
<keyword evidence="5" id="KW-0375">Hydrogen ion transport</keyword>
<keyword evidence="4" id="KW-0138">CF(0)</keyword>
<protein>
    <submittedName>
        <fullName evidence="10 11">Uncharacterized protein</fullName>
    </submittedName>
</protein>
<dbReference type="EnsemblMetazoa" id="CapteT220647">
    <property type="protein sequence ID" value="CapteP220647"/>
    <property type="gene ID" value="CapteG220647"/>
</dbReference>
<keyword evidence="9" id="KW-0472">Membrane</keyword>
<dbReference type="GO" id="GO:0015986">
    <property type="term" value="P:proton motive force-driven ATP synthesis"/>
    <property type="evidence" value="ECO:0007669"/>
    <property type="project" value="InterPro"/>
</dbReference>
<reference evidence="11" key="3">
    <citation type="submission" date="2015-06" db="UniProtKB">
        <authorList>
            <consortium name="EnsemblMetazoa"/>
        </authorList>
    </citation>
    <scope>IDENTIFICATION</scope>
</reference>
<dbReference type="GO" id="GO:0045259">
    <property type="term" value="C:proton-transporting ATP synthase complex"/>
    <property type="evidence" value="ECO:0007669"/>
    <property type="project" value="UniProtKB-KW"/>
</dbReference>
<name>R7T4M3_CAPTE</name>
<evidence type="ECO:0000256" key="9">
    <source>
        <dbReference type="ARBA" id="ARBA00023136"/>
    </source>
</evidence>
<evidence type="ECO:0000313" key="10">
    <source>
        <dbReference type="EMBL" id="ELT87781.1"/>
    </source>
</evidence>
<dbReference type="InterPro" id="IPR036228">
    <property type="entry name" value="ATP_synth_F0_dsu_sf_mt"/>
</dbReference>
<evidence type="ECO:0000256" key="6">
    <source>
        <dbReference type="ARBA" id="ARBA00022792"/>
    </source>
</evidence>
<keyword evidence="6" id="KW-0999">Mitochondrion inner membrane</keyword>
<evidence type="ECO:0000313" key="12">
    <source>
        <dbReference type="Proteomes" id="UP000014760"/>
    </source>
</evidence>
<keyword evidence="3" id="KW-0813">Transport</keyword>
<comment type="subcellular location">
    <subcellularLocation>
        <location evidence="1">Mitochondrion inner membrane</location>
    </subcellularLocation>
</comment>
<evidence type="ECO:0000256" key="3">
    <source>
        <dbReference type="ARBA" id="ARBA00022448"/>
    </source>
</evidence>
<evidence type="ECO:0000256" key="2">
    <source>
        <dbReference type="ARBA" id="ARBA00006842"/>
    </source>
</evidence>
<evidence type="ECO:0000256" key="8">
    <source>
        <dbReference type="ARBA" id="ARBA00023128"/>
    </source>
</evidence>
<reference evidence="10 12" key="2">
    <citation type="journal article" date="2013" name="Nature">
        <title>Insights into bilaterian evolution from three spiralian genomes.</title>
        <authorList>
            <person name="Simakov O."/>
            <person name="Marletaz F."/>
            <person name="Cho S.J."/>
            <person name="Edsinger-Gonzales E."/>
            <person name="Havlak P."/>
            <person name="Hellsten U."/>
            <person name="Kuo D.H."/>
            <person name="Larsson T."/>
            <person name="Lv J."/>
            <person name="Arendt D."/>
            <person name="Savage R."/>
            <person name="Osoegawa K."/>
            <person name="de Jong P."/>
            <person name="Grimwood J."/>
            <person name="Chapman J.A."/>
            <person name="Shapiro H."/>
            <person name="Aerts A."/>
            <person name="Otillar R.P."/>
            <person name="Terry A.Y."/>
            <person name="Boore J.L."/>
            <person name="Grigoriev I.V."/>
            <person name="Lindberg D.R."/>
            <person name="Seaver E.C."/>
            <person name="Weisblat D.A."/>
            <person name="Putnam N.H."/>
            <person name="Rokhsar D.S."/>
        </authorList>
    </citation>
    <scope>NUCLEOTIDE SEQUENCE</scope>
    <source>
        <strain evidence="10 12">I ESC-2004</strain>
    </source>
</reference>
<dbReference type="STRING" id="283909.R7T4M3"/>
<dbReference type="OMA" id="PPFDEMI"/>
<dbReference type="GO" id="GO:0005743">
    <property type="term" value="C:mitochondrial inner membrane"/>
    <property type="evidence" value="ECO:0007669"/>
    <property type="project" value="UniProtKB-SubCell"/>
</dbReference>
<proteinExistence type="inferred from homology"/>
<evidence type="ECO:0000256" key="1">
    <source>
        <dbReference type="ARBA" id="ARBA00004273"/>
    </source>
</evidence>
<dbReference type="GO" id="GO:0015078">
    <property type="term" value="F:proton transmembrane transporter activity"/>
    <property type="evidence" value="ECO:0007669"/>
    <property type="project" value="InterPro"/>
</dbReference>
<dbReference type="SUPFAM" id="SSF161065">
    <property type="entry name" value="ATP synthase D chain-like"/>
    <property type="match status" value="1"/>
</dbReference>
<gene>
    <name evidence="10" type="ORF">CAPTEDRAFT_220647</name>
</gene>
<reference evidence="12" key="1">
    <citation type="submission" date="2012-12" db="EMBL/GenBank/DDBJ databases">
        <authorList>
            <person name="Hellsten U."/>
            <person name="Grimwood J."/>
            <person name="Chapman J.A."/>
            <person name="Shapiro H."/>
            <person name="Aerts A."/>
            <person name="Otillar R.P."/>
            <person name="Terry A.Y."/>
            <person name="Boore J.L."/>
            <person name="Simakov O."/>
            <person name="Marletaz F."/>
            <person name="Cho S.-J."/>
            <person name="Edsinger-Gonzales E."/>
            <person name="Havlak P."/>
            <person name="Kuo D.-H."/>
            <person name="Larsson T."/>
            <person name="Lv J."/>
            <person name="Arendt D."/>
            <person name="Savage R."/>
            <person name="Osoegawa K."/>
            <person name="de Jong P."/>
            <person name="Lindberg D.R."/>
            <person name="Seaver E.C."/>
            <person name="Weisblat D.A."/>
            <person name="Putnam N.H."/>
            <person name="Grigoriev I.V."/>
            <person name="Rokhsar D.S."/>
        </authorList>
    </citation>
    <scope>NUCLEOTIDE SEQUENCE</scope>
    <source>
        <strain evidence="12">I ESC-2004</strain>
    </source>
</reference>
<dbReference type="AlphaFoldDB" id="R7T4M3"/>
<comment type="similarity">
    <text evidence="2">Belongs to the ATPase d subunit family.</text>
</comment>
<dbReference type="HOGENOM" id="CLU_1410076_0_0_1"/>
<dbReference type="Pfam" id="PF05873">
    <property type="entry name" value="Mt_ATP-synt_D"/>
    <property type="match status" value="1"/>
</dbReference>
<dbReference type="Proteomes" id="UP000014760">
    <property type="component" value="Unassembled WGS sequence"/>
</dbReference>
<evidence type="ECO:0000256" key="5">
    <source>
        <dbReference type="ARBA" id="ARBA00022781"/>
    </source>
</evidence>
<evidence type="ECO:0000313" key="11">
    <source>
        <dbReference type="EnsemblMetazoa" id="CapteP220647"/>
    </source>
</evidence>
<dbReference type="EMBL" id="AMQN01033995">
    <property type="status" value="NOT_ANNOTATED_CDS"/>
    <property type="molecule type" value="Genomic_DNA"/>
</dbReference>
<sequence>MDYARDVREPFIVRVNQFPAEMAAIDFNMYRSKLASPALVETMEKGFKSMTIPYPKDQQNLKAAIDAQEKVAAEESKARVKALTEFIGKCNDVVVTLDKLPPQEQITYQVFYEYFPDSHENLQESFLFHDEYHQGDLSENNPYGRGNLWGNWKTFASRAKKYIPGIPAEAKYKPPTEAEKKRTAYMDQLDAGH</sequence>
<dbReference type="OrthoDB" id="35799at2759"/>
<keyword evidence="12" id="KW-1185">Reference proteome</keyword>